<name>A0A316VCA4_9BASI</name>
<dbReference type="GO" id="GO:0016042">
    <property type="term" value="P:lipid catabolic process"/>
    <property type="evidence" value="ECO:0007669"/>
    <property type="project" value="UniProtKB-KW"/>
</dbReference>
<dbReference type="OrthoDB" id="2363873at2759"/>
<dbReference type="PANTHER" id="PTHR10272">
    <property type="entry name" value="PLATELET-ACTIVATING FACTOR ACETYLHYDROLASE"/>
    <property type="match status" value="1"/>
</dbReference>
<keyword evidence="7" id="KW-1185">Reference proteome</keyword>
<dbReference type="Gene3D" id="3.40.50.1820">
    <property type="entry name" value="alpha/beta hydrolase"/>
    <property type="match status" value="1"/>
</dbReference>
<accession>A0A316VCA4</accession>
<keyword evidence="5" id="KW-0732">Signal</keyword>
<dbReference type="GeneID" id="37019446"/>
<dbReference type="InterPro" id="IPR029058">
    <property type="entry name" value="AB_hydrolase_fold"/>
</dbReference>
<evidence type="ECO:0000256" key="4">
    <source>
        <dbReference type="ARBA" id="ARBA00023098"/>
    </source>
</evidence>
<dbReference type="Proteomes" id="UP000245771">
    <property type="component" value="Unassembled WGS sequence"/>
</dbReference>
<evidence type="ECO:0000256" key="3">
    <source>
        <dbReference type="ARBA" id="ARBA00022963"/>
    </source>
</evidence>
<proteinExistence type="predicted"/>
<dbReference type="InParanoid" id="A0A316VCA4"/>
<keyword evidence="3" id="KW-0442">Lipid degradation</keyword>
<evidence type="ECO:0000313" key="6">
    <source>
        <dbReference type="EMBL" id="PWN34748.1"/>
    </source>
</evidence>
<dbReference type="STRING" id="1280837.A0A316VCA4"/>
<protein>
    <recommendedName>
        <fullName evidence="1">1-alkyl-2-acetylglycerophosphocholine esterase</fullName>
        <ecNumber evidence="1">3.1.1.47</ecNumber>
    </recommendedName>
</protein>
<evidence type="ECO:0000256" key="2">
    <source>
        <dbReference type="ARBA" id="ARBA00022801"/>
    </source>
</evidence>
<reference evidence="6 7" key="1">
    <citation type="journal article" date="2018" name="Mol. Biol. Evol.">
        <title>Broad Genomic Sampling Reveals a Smut Pathogenic Ancestry of the Fungal Clade Ustilaginomycotina.</title>
        <authorList>
            <person name="Kijpornyongpan T."/>
            <person name="Mondo S.J."/>
            <person name="Barry K."/>
            <person name="Sandor L."/>
            <person name="Lee J."/>
            <person name="Lipzen A."/>
            <person name="Pangilinan J."/>
            <person name="LaButti K."/>
            <person name="Hainaut M."/>
            <person name="Henrissat B."/>
            <person name="Grigoriev I.V."/>
            <person name="Spatafora J.W."/>
            <person name="Aime M.C."/>
        </authorList>
    </citation>
    <scope>NUCLEOTIDE SEQUENCE [LARGE SCALE GENOMIC DNA]</scope>
    <source>
        <strain evidence="6 7">MCA 3882</strain>
    </source>
</reference>
<dbReference type="GO" id="GO:0003847">
    <property type="term" value="F:1-alkyl-2-acetylglycerophosphocholine esterase activity"/>
    <property type="evidence" value="ECO:0007669"/>
    <property type="project" value="UniProtKB-EC"/>
</dbReference>
<dbReference type="Pfam" id="PF03403">
    <property type="entry name" value="PAF-AH_p_II"/>
    <property type="match status" value="2"/>
</dbReference>
<feature type="signal peptide" evidence="5">
    <location>
        <begin position="1"/>
        <end position="22"/>
    </location>
</feature>
<feature type="chain" id="PRO_5016233635" description="1-alkyl-2-acetylglycerophosphocholine esterase" evidence="5">
    <location>
        <begin position="23"/>
        <end position="398"/>
    </location>
</feature>
<dbReference type="EMBL" id="KZ819603">
    <property type="protein sequence ID" value="PWN34748.1"/>
    <property type="molecule type" value="Genomic_DNA"/>
</dbReference>
<keyword evidence="4" id="KW-0443">Lipid metabolism</keyword>
<evidence type="ECO:0000313" key="7">
    <source>
        <dbReference type="Proteomes" id="UP000245771"/>
    </source>
</evidence>
<dbReference type="EC" id="3.1.1.47" evidence="1"/>
<sequence>MWPHFVFLAAVLLLLQTQLAAAANQTNTTNDVLLTSQLGPYPVTINSYEVKTNRTDPLAPTHQLRNLVVTVYRPASKNLTCPTQDQDRIPYARPEVLKALLGLLPSSGNSSSAANEDTALLPALERVQIANCTASDLSASSKNPILLFGPGLRATHDVYTTITMASASFGYTVIAIDHTYESAAVVFPDGSVNYTSPTTFKLIQEGHKGIATIQDIRTADVASVLDAMEKGQIPGLERGTNEKQIAMYGHSLGGSTATNAALMDNRIKASINLDGTFFGAPNETIVHKPLLMVGYPTDWPNFYANHDDGWKTWVQINNTEHYSYTDLPLIADLLNLRGKAIPLSLTGTINSQRLQAIISSYTNHFFDFFLRGEKTNFFQGPRANYPDVQFIAHSQPKD</sequence>
<evidence type="ECO:0000256" key="5">
    <source>
        <dbReference type="SAM" id="SignalP"/>
    </source>
</evidence>
<organism evidence="6 7">
    <name type="scientific">Meira miltonrushii</name>
    <dbReference type="NCBI Taxonomy" id="1280837"/>
    <lineage>
        <taxon>Eukaryota</taxon>
        <taxon>Fungi</taxon>
        <taxon>Dikarya</taxon>
        <taxon>Basidiomycota</taxon>
        <taxon>Ustilaginomycotina</taxon>
        <taxon>Exobasidiomycetes</taxon>
        <taxon>Exobasidiales</taxon>
        <taxon>Brachybasidiaceae</taxon>
        <taxon>Meira</taxon>
    </lineage>
</organism>
<keyword evidence="2" id="KW-0378">Hydrolase</keyword>
<dbReference type="PANTHER" id="PTHR10272:SF14">
    <property type="entry name" value="PAF ACETYLHYDROLASE FAMILY PROTEIN"/>
    <property type="match status" value="1"/>
</dbReference>
<dbReference type="SUPFAM" id="SSF53474">
    <property type="entry name" value="alpha/beta-Hydrolases"/>
    <property type="match status" value="1"/>
</dbReference>
<dbReference type="RefSeq" id="XP_025355050.1">
    <property type="nucleotide sequence ID" value="XM_025497665.1"/>
</dbReference>
<dbReference type="AlphaFoldDB" id="A0A316VCA4"/>
<evidence type="ECO:0000256" key="1">
    <source>
        <dbReference type="ARBA" id="ARBA00013201"/>
    </source>
</evidence>
<gene>
    <name evidence="6" type="ORF">FA14DRAFT_154194</name>
</gene>